<name>A0A1M5L7K5_9BRAD</name>
<dbReference type="AlphaFoldDB" id="A0A1M5L7K5"/>
<sequence>MGRGLRKRKRRIHKIVCSGAGVGNPLRNGMPSIPLARIKSLYRYPVKGLSPEPLPAVRLEPGQALPADRRYAIENGPSGFDPSQPAWLHKSFYLMLMRNERLAGLRTHYEDESHVLTIRKAGSVVAEGDLETAEGRAAIEAFFKADFAGELKGPPKILSGGGHSFSDVARKVVSIINLGSVSAVENMVGLPVHPLRFRANLYVSGWPAWHEHELVGQTLAVGDARLKVVKRITRCAAVNVDPETAARDLEIPPTLMRRLGHNECGIYAEVTAGGAIAAGDPIAIEQPELL</sequence>
<dbReference type="SUPFAM" id="SSF50800">
    <property type="entry name" value="PK beta-barrel domain-like"/>
    <property type="match status" value="1"/>
</dbReference>
<dbReference type="InterPro" id="IPR005303">
    <property type="entry name" value="MOCOS_middle"/>
</dbReference>
<dbReference type="InterPro" id="IPR052716">
    <property type="entry name" value="MOSC_domain"/>
</dbReference>
<reference evidence="2" key="1">
    <citation type="submission" date="2016-11" db="EMBL/GenBank/DDBJ databases">
        <authorList>
            <person name="Jaros S."/>
            <person name="Januszkiewicz K."/>
            <person name="Wedrychowicz H."/>
        </authorList>
    </citation>
    <scope>NUCLEOTIDE SEQUENCE [LARGE SCALE GENOMIC DNA]</scope>
    <source>
        <strain evidence="2">GAS242</strain>
    </source>
</reference>
<dbReference type="GO" id="GO:0030170">
    <property type="term" value="F:pyridoxal phosphate binding"/>
    <property type="evidence" value="ECO:0007669"/>
    <property type="project" value="InterPro"/>
</dbReference>
<accession>A0A1M5L7K5</accession>
<dbReference type="PROSITE" id="PS51340">
    <property type="entry name" value="MOSC"/>
    <property type="match status" value="1"/>
</dbReference>
<proteinExistence type="predicted"/>
<dbReference type="InterPro" id="IPR011037">
    <property type="entry name" value="Pyrv_Knase-like_insert_dom_sf"/>
</dbReference>
<dbReference type="InterPro" id="IPR005302">
    <property type="entry name" value="MoCF_Sase_C"/>
</dbReference>
<organism evidence="2">
    <name type="scientific">Bradyrhizobium erythrophlei</name>
    <dbReference type="NCBI Taxonomy" id="1437360"/>
    <lineage>
        <taxon>Bacteria</taxon>
        <taxon>Pseudomonadati</taxon>
        <taxon>Pseudomonadota</taxon>
        <taxon>Alphaproteobacteria</taxon>
        <taxon>Hyphomicrobiales</taxon>
        <taxon>Nitrobacteraceae</taxon>
        <taxon>Bradyrhizobium</taxon>
    </lineage>
</organism>
<dbReference type="PANTHER" id="PTHR36930">
    <property type="entry name" value="METAL-SULFUR CLUSTER BIOSYNTHESIS PROTEINS YUAD-RELATED"/>
    <property type="match status" value="1"/>
</dbReference>
<dbReference type="GO" id="GO:0003824">
    <property type="term" value="F:catalytic activity"/>
    <property type="evidence" value="ECO:0007669"/>
    <property type="project" value="InterPro"/>
</dbReference>
<dbReference type="GO" id="GO:0030151">
    <property type="term" value="F:molybdenum ion binding"/>
    <property type="evidence" value="ECO:0007669"/>
    <property type="project" value="InterPro"/>
</dbReference>
<gene>
    <name evidence="2" type="ORF">SAMN05444169_3307</name>
</gene>
<dbReference type="Pfam" id="PF03473">
    <property type="entry name" value="MOSC"/>
    <property type="match status" value="1"/>
</dbReference>
<evidence type="ECO:0000259" key="1">
    <source>
        <dbReference type="PROSITE" id="PS51340"/>
    </source>
</evidence>
<dbReference type="Proteomes" id="UP000190675">
    <property type="component" value="Chromosome I"/>
</dbReference>
<protein>
    <recommendedName>
        <fullName evidence="1">MOSC domain-containing protein</fullName>
    </recommendedName>
</protein>
<dbReference type="Pfam" id="PF03476">
    <property type="entry name" value="MOSC_N"/>
    <property type="match status" value="1"/>
</dbReference>
<dbReference type="Gene3D" id="2.40.33.20">
    <property type="entry name" value="PK beta-barrel domain-like"/>
    <property type="match status" value="1"/>
</dbReference>
<evidence type="ECO:0000313" key="2">
    <source>
        <dbReference type="EMBL" id="SHG60905.1"/>
    </source>
</evidence>
<feature type="domain" description="MOSC" evidence="1">
    <location>
        <begin position="131"/>
        <end position="285"/>
    </location>
</feature>
<dbReference type="PANTHER" id="PTHR36930:SF1">
    <property type="entry name" value="MOSC DOMAIN-CONTAINING PROTEIN"/>
    <property type="match status" value="1"/>
</dbReference>
<dbReference type="EMBL" id="LT670818">
    <property type="protein sequence ID" value="SHG60905.1"/>
    <property type="molecule type" value="Genomic_DNA"/>
</dbReference>